<keyword evidence="1" id="KW-0464">Manganese</keyword>
<keyword evidence="2" id="KW-0067">ATP-binding</keyword>
<evidence type="ECO:0000256" key="2">
    <source>
        <dbReference type="PROSITE-ProRule" id="PRU00409"/>
    </source>
</evidence>
<comment type="caution">
    <text evidence="4">The sequence shown here is derived from an EMBL/GenBank/DDBJ whole genome shotgun (WGS) entry which is preliminary data.</text>
</comment>
<dbReference type="PANTHER" id="PTHR21621:SF0">
    <property type="entry name" value="BETA-CITRYLGLUTAMATE SYNTHASE B-RELATED"/>
    <property type="match status" value="1"/>
</dbReference>
<gene>
    <name evidence="4" type="ORF">V6U78_04415</name>
</gene>
<feature type="domain" description="ATP-grasp" evidence="3">
    <location>
        <begin position="105"/>
        <end position="285"/>
    </location>
</feature>
<protein>
    <recommendedName>
        <fullName evidence="3">ATP-grasp domain-containing protein</fullName>
    </recommendedName>
</protein>
<reference evidence="4 5" key="1">
    <citation type="submission" date="2024-02" db="EMBL/GenBank/DDBJ databases">
        <title>Marinospirillum sp. MEB 164 isolated from Lonar lake sediment.</title>
        <authorList>
            <person name="Joshi A."/>
            <person name="Thite S."/>
        </authorList>
    </citation>
    <scope>NUCLEOTIDE SEQUENCE [LARGE SCALE GENOMIC DNA]</scope>
    <source>
        <strain evidence="4 5">MEB164</strain>
    </source>
</reference>
<evidence type="ECO:0000256" key="1">
    <source>
        <dbReference type="ARBA" id="ARBA00023211"/>
    </source>
</evidence>
<dbReference type="InterPro" id="IPR011761">
    <property type="entry name" value="ATP-grasp"/>
</dbReference>
<dbReference type="EMBL" id="JBANFI010000002">
    <property type="protein sequence ID" value="MFK7160277.1"/>
    <property type="molecule type" value="Genomic_DNA"/>
</dbReference>
<evidence type="ECO:0000259" key="3">
    <source>
        <dbReference type="PROSITE" id="PS50975"/>
    </source>
</evidence>
<dbReference type="Pfam" id="PF08443">
    <property type="entry name" value="RimK"/>
    <property type="match status" value="1"/>
</dbReference>
<dbReference type="SUPFAM" id="SSF56059">
    <property type="entry name" value="Glutathione synthetase ATP-binding domain-like"/>
    <property type="match status" value="1"/>
</dbReference>
<organism evidence="4 5">
    <name type="scientific">Marinospirillum alkalitolerans</name>
    <dbReference type="NCBI Taxonomy" id="3123374"/>
    <lineage>
        <taxon>Bacteria</taxon>
        <taxon>Pseudomonadati</taxon>
        <taxon>Pseudomonadota</taxon>
        <taxon>Gammaproteobacteria</taxon>
        <taxon>Oceanospirillales</taxon>
        <taxon>Oceanospirillaceae</taxon>
        <taxon>Marinospirillum</taxon>
    </lineage>
</organism>
<evidence type="ECO:0000313" key="4">
    <source>
        <dbReference type="EMBL" id="MFK7160277.1"/>
    </source>
</evidence>
<dbReference type="PROSITE" id="PS50975">
    <property type="entry name" value="ATP_GRASP"/>
    <property type="match status" value="1"/>
</dbReference>
<keyword evidence="2" id="KW-0547">Nucleotide-binding</keyword>
<dbReference type="Gene3D" id="3.30.470.20">
    <property type="entry name" value="ATP-grasp fold, B domain"/>
    <property type="match status" value="1"/>
</dbReference>
<proteinExistence type="predicted"/>
<keyword evidence="5" id="KW-1185">Reference proteome</keyword>
<sequence length="295" mass="32894">MASFYDAPVLVARLLSGRLDADLLPTEGYPVTLLTFDALRTLAFPPARYIKPEQMFAHRQEIEAADILLFPEYWQINTLLYGLKARIFPSPASYYLGHNKIEQTRAMQAVFPHWMPKTAIYGSSRSSLERILVEFRFPLVVKAVKSARGEGVALLHNEAELFSWAANHEVLYVQERLEIDRDVRVVWVGDQVLDAYWRLAPKGGFLNNVAQGGEVVRDPVPQAVLDMVACVARQFGIDHAGFDVAWVNDQPYFIEFNRIFGTQGLAGGAKAYAAAAMAYLQPAPVLDELPPPSAA</sequence>
<dbReference type="Proteomes" id="UP001621714">
    <property type="component" value="Unassembled WGS sequence"/>
</dbReference>
<dbReference type="InterPro" id="IPR013651">
    <property type="entry name" value="ATP-grasp_RimK-type"/>
</dbReference>
<dbReference type="PANTHER" id="PTHR21621">
    <property type="entry name" value="RIBOSOMAL PROTEIN S6 MODIFICATION PROTEIN"/>
    <property type="match status" value="1"/>
</dbReference>
<dbReference type="RefSeq" id="WP_405337661.1">
    <property type="nucleotide sequence ID" value="NZ_JBANFI010000002.1"/>
</dbReference>
<accession>A0ABW8PVG0</accession>
<name>A0ABW8PVG0_9GAMM</name>
<evidence type="ECO:0000313" key="5">
    <source>
        <dbReference type="Proteomes" id="UP001621714"/>
    </source>
</evidence>